<dbReference type="InterPro" id="IPR021440">
    <property type="entry name" value="DUF3089"/>
</dbReference>
<feature type="transmembrane region" description="Helical" evidence="1">
    <location>
        <begin position="12"/>
        <end position="30"/>
    </location>
</feature>
<gene>
    <name evidence="2" type="ORF">SAMN05192570_1524</name>
</gene>
<sequence>MRLPRLTPRQWIGWFGFAMVFLLTAATAVWRGDILRAGLDPQVPFQTYAPPPAPDYGAPAAWVLRDARAPGAGNAAVFFVHSTTYEGGRHWNGPVGTAKGERWLREVVIPNYAGPFARAGAVSAPRYRQASLYTRLTLREDARDARAFAYQDIVAAFEAWLERHPEGPIVLAGVEQGGELVERLARERVATDPSLRERLAAVYLIDVVVAASGLSPALPACGRRDQAGCVVAFSPVGDGNDGAARRRLRRALVWDARGRLVELEDRRPVCVNPLTGSTDTSPAPARAHRGATNATGLEWGAHPALMTREVAAQCRDGLLRHTEPDLESFRETGSWADRRKSRPYNLFYGDLEADVQTRLAAWRATAPA</sequence>
<dbReference type="SUPFAM" id="SSF53474">
    <property type="entry name" value="alpha/beta-Hydrolases"/>
    <property type="match status" value="1"/>
</dbReference>
<organism evidence="2 3">
    <name type="scientific">Brevundimonas viscosa</name>
    <dbReference type="NCBI Taxonomy" id="871741"/>
    <lineage>
        <taxon>Bacteria</taxon>
        <taxon>Pseudomonadati</taxon>
        <taxon>Pseudomonadota</taxon>
        <taxon>Alphaproteobacteria</taxon>
        <taxon>Caulobacterales</taxon>
        <taxon>Caulobacteraceae</taxon>
        <taxon>Brevundimonas</taxon>
    </lineage>
</organism>
<dbReference type="EMBL" id="FOZV01000002">
    <property type="protein sequence ID" value="SFS46942.1"/>
    <property type="molecule type" value="Genomic_DNA"/>
</dbReference>
<evidence type="ECO:0000313" key="2">
    <source>
        <dbReference type="EMBL" id="SFS46942.1"/>
    </source>
</evidence>
<evidence type="ECO:0000256" key="1">
    <source>
        <dbReference type="SAM" id="Phobius"/>
    </source>
</evidence>
<keyword evidence="1" id="KW-0472">Membrane</keyword>
<dbReference type="Proteomes" id="UP000198788">
    <property type="component" value="Unassembled WGS sequence"/>
</dbReference>
<dbReference type="STRING" id="871741.SAMN05192570_1524"/>
<evidence type="ECO:0008006" key="4">
    <source>
        <dbReference type="Google" id="ProtNLM"/>
    </source>
</evidence>
<dbReference type="InterPro" id="IPR029058">
    <property type="entry name" value="AB_hydrolase_fold"/>
</dbReference>
<keyword evidence="3" id="KW-1185">Reference proteome</keyword>
<proteinExistence type="predicted"/>
<keyword evidence="1" id="KW-0812">Transmembrane</keyword>
<reference evidence="3" key="1">
    <citation type="submission" date="2016-10" db="EMBL/GenBank/DDBJ databases">
        <authorList>
            <person name="Varghese N."/>
            <person name="Submissions S."/>
        </authorList>
    </citation>
    <scope>NUCLEOTIDE SEQUENCE [LARGE SCALE GENOMIC DNA]</scope>
    <source>
        <strain evidence="3">CGMCC 1.10683</strain>
    </source>
</reference>
<protein>
    <recommendedName>
        <fullName evidence="4">DUF3089 domain-containing protein</fullName>
    </recommendedName>
</protein>
<evidence type="ECO:0000313" key="3">
    <source>
        <dbReference type="Proteomes" id="UP000198788"/>
    </source>
</evidence>
<keyword evidence="1" id="KW-1133">Transmembrane helix</keyword>
<accession>A0A1I6Q3E3</accession>
<dbReference type="Pfam" id="PF11288">
    <property type="entry name" value="DUF3089"/>
    <property type="match status" value="1"/>
</dbReference>
<dbReference type="AlphaFoldDB" id="A0A1I6Q3E3"/>
<name>A0A1I6Q3E3_9CAUL</name>